<dbReference type="InterPro" id="IPR039315">
    <property type="entry name" value="CheW"/>
</dbReference>
<dbReference type="Pfam" id="PF01584">
    <property type="entry name" value="CheW"/>
    <property type="match status" value="1"/>
</dbReference>
<accession>A0A443ZWF1</accession>
<dbReference type="AlphaFoldDB" id="A0A443ZWF1"/>
<dbReference type="STRING" id="237609.PSAKL28_41530"/>
<dbReference type="Proteomes" id="UP000288983">
    <property type="component" value="Unassembled WGS sequence"/>
</dbReference>
<dbReference type="InterPro" id="IPR036061">
    <property type="entry name" value="CheW-like_dom_sf"/>
</dbReference>
<protein>
    <submittedName>
        <fullName evidence="2">Chemotaxis protein CheW</fullName>
    </submittedName>
</protein>
<evidence type="ECO:0000313" key="2">
    <source>
        <dbReference type="EMBL" id="RWU25266.1"/>
    </source>
</evidence>
<dbReference type="SMART" id="SM00260">
    <property type="entry name" value="CheW"/>
    <property type="match status" value="1"/>
</dbReference>
<feature type="domain" description="CheW-like" evidence="1">
    <location>
        <begin position="16"/>
        <end position="160"/>
    </location>
</feature>
<dbReference type="GO" id="GO:0007165">
    <property type="term" value="P:signal transduction"/>
    <property type="evidence" value="ECO:0007669"/>
    <property type="project" value="InterPro"/>
</dbReference>
<name>A0A443ZWF1_9PSED</name>
<dbReference type="Gene3D" id="2.40.50.180">
    <property type="entry name" value="CheA-289, Domain 4"/>
    <property type="match status" value="1"/>
</dbReference>
<dbReference type="SUPFAM" id="SSF50341">
    <property type="entry name" value="CheW-like"/>
    <property type="match status" value="1"/>
</dbReference>
<dbReference type="GO" id="GO:0005829">
    <property type="term" value="C:cytosol"/>
    <property type="evidence" value="ECO:0007669"/>
    <property type="project" value="TreeGrafter"/>
</dbReference>
<reference evidence="2 3" key="1">
    <citation type="submission" date="2018-06" db="EMBL/GenBank/DDBJ databases">
        <title>Bacteria isolated from soil of Wuhan.</title>
        <authorList>
            <person name="Wei X."/>
            <person name="Chunhua H."/>
        </authorList>
    </citation>
    <scope>NUCLEOTIDE SEQUENCE [LARGE SCALE GENOMIC DNA]</scope>
    <source>
        <strain evidence="3">xwS2</strain>
    </source>
</reference>
<dbReference type="PANTHER" id="PTHR22617">
    <property type="entry name" value="CHEMOTAXIS SENSOR HISTIDINE KINASE-RELATED"/>
    <property type="match status" value="1"/>
</dbReference>
<dbReference type="PROSITE" id="PS50851">
    <property type="entry name" value="CHEW"/>
    <property type="match status" value="1"/>
</dbReference>
<dbReference type="RefSeq" id="WP_128322469.1">
    <property type="nucleotide sequence ID" value="NZ_QJRG01000034.1"/>
</dbReference>
<dbReference type="PANTHER" id="PTHR22617:SF43">
    <property type="entry name" value="PROTEIN PILI"/>
    <property type="match status" value="1"/>
</dbReference>
<proteinExistence type="predicted"/>
<dbReference type="EMBL" id="QJRG01000034">
    <property type="protein sequence ID" value="RWU25266.1"/>
    <property type="molecule type" value="Genomic_DNA"/>
</dbReference>
<organism evidence="2 3">
    <name type="scientific">Pseudomonas alkylphenolica</name>
    <dbReference type="NCBI Taxonomy" id="237609"/>
    <lineage>
        <taxon>Bacteria</taxon>
        <taxon>Pseudomonadati</taxon>
        <taxon>Pseudomonadota</taxon>
        <taxon>Gammaproteobacteria</taxon>
        <taxon>Pseudomonadales</taxon>
        <taxon>Pseudomonadaceae</taxon>
        <taxon>Pseudomonas</taxon>
    </lineage>
</organism>
<dbReference type="GO" id="GO:0006935">
    <property type="term" value="P:chemotaxis"/>
    <property type="evidence" value="ECO:0007669"/>
    <property type="project" value="InterPro"/>
</dbReference>
<gene>
    <name evidence="2" type="ORF">DM813_05945</name>
</gene>
<evidence type="ECO:0000259" key="1">
    <source>
        <dbReference type="PROSITE" id="PS50851"/>
    </source>
</evidence>
<dbReference type="Gene3D" id="2.30.30.40">
    <property type="entry name" value="SH3 Domains"/>
    <property type="match status" value="1"/>
</dbReference>
<evidence type="ECO:0000313" key="3">
    <source>
        <dbReference type="Proteomes" id="UP000288983"/>
    </source>
</evidence>
<dbReference type="InterPro" id="IPR002545">
    <property type="entry name" value="CheW-lke_dom"/>
</dbReference>
<comment type="caution">
    <text evidence="2">The sequence shown here is derived from an EMBL/GenBank/DDBJ whole genome shotgun (WGS) entry which is preliminary data.</text>
</comment>
<sequence length="178" mass="19816">MTDFPPRRSQETTAHGTLHLMFRIAEQRFAIDAHEVVEVLPRLQLKPIAHTPDWVAGVLAHRGALVPVIDVGALSFGNPAPVRTSTRLVLVHYRVDPLRPDLLLGLILEQATDTLRCLPEEFQPYGLDNQQAPYLGPVREDALGMVQRISVQDLLSDAVRALLYPLPDVPASEQREPL</sequence>
<dbReference type="OrthoDB" id="21913at2"/>